<proteinExistence type="predicted"/>
<evidence type="ECO:0000313" key="2">
    <source>
        <dbReference type="Proteomes" id="UP000011777"/>
    </source>
</evidence>
<protein>
    <submittedName>
        <fullName evidence="1">Putative transporter protein</fullName>
    </submittedName>
</protein>
<dbReference type="EMBL" id="AOGT01002911">
    <property type="protein sequence ID" value="EMG45218.1"/>
    <property type="molecule type" value="Genomic_DNA"/>
</dbReference>
<sequence>MSKIIYHTIDGGVTIGLPTRSLNTKYGWKLSLSILAVTPSGFDDPLTCKAIKCIHTNAASINGSKK</sequence>
<evidence type="ECO:0000313" key="1">
    <source>
        <dbReference type="EMBL" id="EMG45218.1"/>
    </source>
</evidence>
<comment type="caution">
    <text evidence="1">The sequence shown here is derived from an EMBL/GenBank/DDBJ whole genome shotgun (WGS) entry which is preliminary data.</text>
</comment>
<reference evidence="1 2" key="1">
    <citation type="submission" date="2013-02" db="EMBL/GenBank/DDBJ databases">
        <title>Genome sequence of Candida maltosa Xu316, a potential industrial strain for xylitol and ethanol production.</title>
        <authorList>
            <person name="Yu J."/>
            <person name="Wang Q."/>
            <person name="Geng X."/>
            <person name="Bao W."/>
            <person name="He P."/>
            <person name="Cai J."/>
        </authorList>
    </citation>
    <scope>NUCLEOTIDE SEQUENCE [LARGE SCALE GENOMIC DNA]</scope>
    <source>
        <strain evidence="2">Xu316</strain>
    </source>
</reference>
<dbReference type="AlphaFoldDB" id="M3J028"/>
<accession>M3J028</accession>
<keyword evidence="2" id="KW-1185">Reference proteome</keyword>
<dbReference type="HOGENOM" id="CLU_2830970_0_0_1"/>
<gene>
    <name evidence="1" type="ORF">G210_5204</name>
</gene>
<dbReference type="Proteomes" id="UP000011777">
    <property type="component" value="Unassembled WGS sequence"/>
</dbReference>
<name>M3J028_CANMX</name>
<organism evidence="1 2">
    <name type="scientific">Candida maltosa (strain Xu316)</name>
    <name type="common">Yeast</name>
    <dbReference type="NCBI Taxonomy" id="1245528"/>
    <lineage>
        <taxon>Eukaryota</taxon>
        <taxon>Fungi</taxon>
        <taxon>Dikarya</taxon>
        <taxon>Ascomycota</taxon>
        <taxon>Saccharomycotina</taxon>
        <taxon>Pichiomycetes</taxon>
        <taxon>Debaryomycetaceae</taxon>
        <taxon>Candida/Lodderomyces clade</taxon>
        <taxon>Candida</taxon>
    </lineage>
</organism>